<keyword evidence="4 10" id="KW-1133">Transmembrane helix</keyword>
<dbReference type="EMBL" id="HBGY01031723">
    <property type="protein sequence ID" value="CAD9610485.1"/>
    <property type="molecule type" value="Transcribed_RNA"/>
</dbReference>
<feature type="transmembrane region" description="Helical" evidence="10">
    <location>
        <begin position="40"/>
        <end position="63"/>
    </location>
</feature>
<evidence type="ECO:0000256" key="9">
    <source>
        <dbReference type="SAM" id="MobiDB-lite"/>
    </source>
</evidence>
<dbReference type="PANTHER" id="PTHR10110">
    <property type="entry name" value="SODIUM/HYDROGEN EXCHANGER"/>
    <property type="match status" value="1"/>
</dbReference>
<evidence type="ECO:0000259" key="11">
    <source>
        <dbReference type="Pfam" id="PF00999"/>
    </source>
</evidence>
<evidence type="ECO:0000256" key="2">
    <source>
        <dbReference type="ARBA" id="ARBA00022448"/>
    </source>
</evidence>
<keyword evidence="3 10" id="KW-0812">Transmembrane</keyword>
<dbReference type="AlphaFoldDB" id="A0A7S2LM33"/>
<evidence type="ECO:0000256" key="8">
    <source>
        <dbReference type="ARBA" id="ARBA00023201"/>
    </source>
</evidence>
<dbReference type="GO" id="GO:0051453">
    <property type="term" value="P:regulation of intracellular pH"/>
    <property type="evidence" value="ECO:0007669"/>
    <property type="project" value="TreeGrafter"/>
</dbReference>
<comment type="subcellular location">
    <subcellularLocation>
        <location evidence="1">Membrane</location>
        <topology evidence="1">Multi-pass membrane protein</topology>
    </subcellularLocation>
</comment>
<evidence type="ECO:0000313" key="12">
    <source>
        <dbReference type="EMBL" id="CAD9610485.1"/>
    </source>
</evidence>
<keyword evidence="5" id="KW-0915">Sodium</keyword>
<dbReference type="GO" id="GO:0098719">
    <property type="term" value="P:sodium ion import across plasma membrane"/>
    <property type="evidence" value="ECO:0007669"/>
    <property type="project" value="TreeGrafter"/>
</dbReference>
<dbReference type="GO" id="GO:0015386">
    <property type="term" value="F:potassium:proton antiporter activity"/>
    <property type="evidence" value="ECO:0007669"/>
    <property type="project" value="TreeGrafter"/>
</dbReference>
<dbReference type="InterPro" id="IPR006153">
    <property type="entry name" value="Cation/H_exchanger_TM"/>
</dbReference>
<dbReference type="PANTHER" id="PTHR10110:SF187">
    <property type="entry name" value="SODIUM_HYDROGEN EXCHANGER"/>
    <property type="match status" value="1"/>
</dbReference>
<sequence length="245" mass="27776">MLTDVARYHISYTSEVLASLTEMIIFLYLGVFLFSDEYRWNGYLIFSAIVACTLSRAFEVYLARLFFKYRINRWMCCRPRNPPTTSAESDVERQSNGPILNMWRRQQEPCERGIYDISQNVTFMLWVAGLRGAMSLALVEEVPIYDFLTGEGTTLKPELKAMTSGSIIFTIFVFGGSTRYLIDYLGLAREKDPTSNPGDVPEERLTVPTSNARVTSMVEPLLPSRTASETTTSSLRGVELIHESD</sequence>
<protein>
    <recommendedName>
        <fullName evidence="11">Cation/H+ exchanger transmembrane domain-containing protein</fullName>
    </recommendedName>
</protein>
<proteinExistence type="predicted"/>
<evidence type="ECO:0000256" key="3">
    <source>
        <dbReference type="ARBA" id="ARBA00022692"/>
    </source>
</evidence>
<name>A0A7S2LM33_9STRA</name>
<feature type="region of interest" description="Disordered" evidence="9">
    <location>
        <begin position="222"/>
        <end position="245"/>
    </location>
</feature>
<keyword evidence="7 10" id="KW-0472">Membrane</keyword>
<reference evidence="12" key="1">
    <citation type="submission" date="2021-01" db="EMBL/GenBank/DDBJ databases">
        <authorList>
            <person name="Corre E."/>
            <person name="Pelletier E."/>
            <person name="Niang G."/>
            <person name="Scheremetjew M."/>
            <person name="Finn R."/>
            <person name="Kale V."/>
            <person name="Holt S."/>
            <person name="Cochrane G."/>
            <person name="Meng A."/>
            <person name="Brown T."/>
            <person name="Cohen L."/>
        </authorList>
    </citation>
    <scope>NUCLEOTIDE SEQUENCE</scope>
    <source>
        <strain evidence="12">B650</strain>
    </source>
</reference>
<dbReference type="Pfam" id="PF00999">
    <property type="entry name" value="Na_H_Exchanger"/>
    <property type="match status" value="1"/>
</dbReference>
<dbReference type="GO" id="GO:0015385">
    <property type="term" value="F:sodium:proton antiporter activity"/>
    <property type="evidence" value="ECO:0007669"/>
    <property type="project" value="InterPro"/>
</dbReference>
<evidence type="ECO:0000256" key="10">
    <source>
        <dbReference type="SAM" id="Phobius"/>
    </source>
</evidence>
<organism evidence="12">
    <name type="scientific">Leptocylindrus danicus</name>
    <dbReference type="NCBI Taxonomy" id="163516"/>
    <lineage>
        <taxon>Eukaryota</taxon>
        <taxon>Sar</taxon>
        <taxon>Stramenopiles</taxon>
        <taxon>Ochrophyta</taxon>
        <taxon>Bacillariophyta</taxon>
        <taxon>Coscinodiscophyceae</taxon>
        <taxon>Chaetocerotophycidae</taxon>
        <taxon>Leptocylindrales</taxon>
        <taxon>Leptocylindraceae</taxon>
        <taxon>Leptocylindrus</taxon>
    </lineage>
</organism>
<keyword evidence="6" id="KW-0406">Ion transport</keyword>
<keyword evidence="8" id="KW-0739">Sodium transport</keyword>
<dbReference type="GO" id="GO:0005886">
    <property type="term" value="C:plasma membrane"/>
    <property type="evidence" value="ECO:0007669"/>
    <property type="project" value="TreeGrafter"/>
</dbReference>
<keyword evidence="2" id="KW-0813">Transport</keyword>
<feature type="compositionally biased region" description="Polar residues" evidence="9">
    <location>
        <begin position="225"/>
        <end position="235"/>
    </location>
</feature>
<evidence type="ECO:0000256" key="1">
    <source>
        <dbReference type="ARBA" id="ARBA00004141"/>
    </source>
</evidence>
<dbReference type="InterPro" id="IPR018422">
    <property type="entry name" value="Cation/H_exchanger_CPA1"/>
</dbReference>
<evidence type="ECO:0000256" key="7">
    <source>
        <dbReference type="ARBA" id="ARBA00023136"/>
    </source>
</evidence>
<feature type="domain" description="Cation/H+ exchanger transmembrane" evidence="11">
    <location>
        <begin position="10"/>
        <end position="180"/>
    </location>
</feature>
<gene>
    <name evidence="12" type="ORF">LDAN0321_LOCUS19792</name>
</gene>
<accession>A0A7S2LM33</accession>
<evidence type="ECO:0000256" key="6">
    <source>
        <dbReference type="ARBA" id="ARBA00023065"/>
    </source>
</evidence>
<evidence type="ECO:0000256" key="5">
    <source>
        <dbReference type="ARBA" id="ARBA00023053"/>
    </source>
</evidence>
<evidence type="ECO:0000256" key="4">
    <source>
        <dbReference type="ARBA" id="ARBA00022989"/>
    </source>
</evidence>
<feature type="transmembrane region" description="Helical" evidence="10">
    <location>
        <begin position="12"/>
        <end position="34"/>
    </location>
</feature>